<keyword evidence="3" id="KW-1185">Reference proteome</keyword>
<reference evidence="3" key="1">
    <citation type="journal article" date="2019" name="Int. J. Syst. Evol. Microbiol.">
        <title>The Global Catalogue of Microorganisms (GCM) 10K type strain sequencing project: providing services to taxonomists for standard genome sequencing and annotation.</title>
        <authorList>
            <consortium name="The Broad Institute Genomics Platform"/>
            <consortium name="The Broad Institute Genome Sequencing Center for Infectious Disease"/>
            <person name="Wu L."/>
            <person name="Ma J."/>
        </authorList>
    </citation>
    <scope>NUCLEOTIDE SEQUENCE [LARGE SCALE GENOMIC DNA]</scope>
    <source>
        <strain evidence="3">KCTC 52232</strain>
    </source>
</reference>
<name>A0ABW5XQY0_9SPHI</name>
<dbReference type="RefSeq" id="WP_377129626.1">
    <property type="nucleotide sequence ID" value="NZ_JBHUHN010000001.1"/>
</dbReference>
<evidence type="ECO:0000259" key="1">
    <source>
        <dbReference type="Pfam" id="PF01370"/>
    </source>
</evidence>
<feature type="domain" description="NAD-dependent epimerase/dehydratase" evidence="1">
    <location>
        <begin position="23"/>
        <end position="245"/>
    </location>
</feature>
<dbReference type="InterPro" id="IPR036291">
    <property type="entry name" value="NAD(P)-bd_dom_sf"/>
</dbReference>
<dbReference type="EMBL" id="JBHUON010000022">
    <property type="protein sequence ID" value="MFD2866200.1"/>
    <property type="molecule type" value="Genomic_DNA"/>
</dbReference>
<dbReference type="Gene3D" id="3.40.50.720">
    <property type="entry name" value="NAD(P)-binding Rossmann-like Domain"/>
    <property type="match status" value="1"/>
</dbReference>
<evidence type="ECO:0000313" key="3">
    <source>
        <dbReference type="Proteomes" id="UP001597601"/>
    </source>
</evidence>
<dbReference type="Pfam" id="PF01370">
    <property type="entry name" value="Epimerase"/>
    <property type="match status" value="1"/>
</dbReference>
<dbReference type="Proteomes" id="UP001597601">
    <property type="component" value="Unassembled WGS sequence"/>
</dbReference>
<comment type="caution">
    <text evidence="2">The sequence shown here is derived from an EMBL/GenBank/DDBJ whole genome shotgun (WGS) entry which is preliminary data.</text>
</comment>
<proteinExistence type="predicted"/>
<dbReference type="PANTHER" id="PTHR48079">
    <property type="entry name" value="PROTEIN YEEZ"/>
    <property type="match status" value="1"/>
</dbReference>
<protein>
    <submittedName>
        <fullName evidence="2">NAD-dependent epimerase/dehydratase family protein</fullName>
    </submittedName>
</protein>
<organism evidence="2 3">
    <name type="scientific">Mucilaginibacter antarcticus</name>
    <dbReference type="NCBI Taxonomy" id="1855725"/>
    <lineage>
        <taxon>Bacteria</taxon>
        <taxon>Pseudomonadati</taxon>
        <taxon>Bacteroidota</taxon>
        <taxon>Sphingobacteriia</taxon>
        <taxon>Sphingobacteriales</taxon>
        <taxon>Sphingobacteriaceae</taxon>
        <taxon>Mucilaginibacter</taxon>
    </lineage>
</organism>
<dbReference type="SUPFAM" id="SSF51735">
    <property type="entry name" value="NAD(P)-binding Rossmann-fold domains"/>
    <property type="match status" value="1"/>
</dbReference>
<gene>
    <name evidence="2" type="ORF">ACFSYC_15995</name>
</gene>
<dbReference type="PANTHER" id="PTHR48079:SF6">
    <property type="entry name" value="NAD(P)-BINDING DOMAIN-CONTAINING PROTEIN-RELATED"/>
    <property type="match status" value="1"/>
</dbReference>
<sequence length="342" mass="37213">MIKLPFAYAGLYLHICTTIPKMILVTGATGFLGAEVARQLAENGQPLRCTKRKTSIIPALLSSYKNIEWVDADMLDIFALEDALQGVTQVYHAAALVSLKQADKEPMIRTNIAGTGNLVNLCTDHGIRMVHVSSIAAIGNTKPGQLITENHHLDVATERDGYAISKLESEMEVWRGIAEGLNAVIVNPSLIIGPNAGTLGSGQLFETVRRGLKFYTDGGAGFVDVQDVAKCMIALMNSGISEQRYIISAENWSYKDITTATAKAFNIPPPSKLARPWMMKLAWRGAALASFITRKPPAIDKIAALSSIQTRNFDNSKIKAAIGIEFKPIVKSIQEICERLSK</sequence>
<dbReference type="InterPro" id="IPR001509">
    <property type="entry name" value="Epimerase_deHydtase"/>
</dbReference>
<dbReference type="InterPro" id="IPR051783">
    <property type="entry name" value="NAD(P)-dependent_oxidoreduct"/>
</dbReference>
<accession>A0ABW5XQY0</accession>
<evidence type="ECO:0000313" key="2">
    <source>
        <dbReference type="EMBL" id="MFD2866200.1"/>
    </source>
</evidence>